<protein>
    <submittedName>
        <fullName evidence="2">Uncharacterized protein</fullName>
    </submittedName>
</protein>
<feature type="region of interest" description="Disordered" evidence="1">
    <location>
        <begin position="1"/>
        <end position="59"/>
    </location>
</feature>
<evidence type="ECO:0000256" key="1">
    <source>
        <dbReference type="SAM" id="MobiDB-lite"/>
    </source>
</evidence>
<organism evidence="2 3">
    <name type="scientific">Pleurodeles waltl</name>
    <name type="common">Iberian ribbed newt</name>
    <dbReference type="NCBI Taxonomy" id="8319"/>
    <lineage>
        <taxon>Eukaryota</taxon>
        <taxon>Metazoa</taxon>
        <taxon>Chordata</taxon>
        <taxon>Craniata</taxon>
        <taxon>Vertebrata</taxon>
        <taxon>Euteleostomi</taxon>
        <taxon>Amphibia</taxon>
        <taxon>Batrachia</taxon>
        <taxon>Caudata</taxon>
        <taxon>Salamandroidea</taxon>
        <taxon>Salamandridae</taxon>
        <taxon>Pleurodelinae</taxon>
        <taxon>Pleurodeles</taxon>
    </lineage>
</organism>
<dbReference type="Proteomes" id="UP001066276">
    <property type="component" value="Chromosome 6"/>
</dbReference>
<dbReference type="AlphaFoldDB" id="A0AAV7Q9B0"/>
<dbReference type="EMBL" id="JANPWB010000010">
    <property type="protein sequence ID" value="KAJ1137151.1"/>
    <property type="molecule type" value="Genomic_DNA"/>
</dbReference>
<gene>
    <name evidence="2" type="ORF">NDU88_003564</name>
</gene>
<evidence type="ECO:0000313" key="3">
    <source>
        <dbReference type="Proteomes" id="UP001066276"/>
    </source>
</evidence>
<proteinExistence type="predicted"/>
<sequence>MKGSARNSGQAELHRTDYGTRSRATRRGVHITVSDSDSEDEDPEPPVQQPTEESKAVEGRQRSDLIANNYLSRLPTYCAARVRLLLHRGERASVAKMLLTLEISFIVRSRSYPTSYVGCLWCLNCSGNLPKPLWTSPLEWPHSADWGHTLRHVAVVASQLVAGLDYETVGHPPHP</sequence>
<comment type="caution">
    <text evidence="2">The sequence shown here is derived from an EMBL/GenBank/DDBJ whole genome shotgun (WGS) entry which is preliminary data.</text>
</comment>
<feature type="compositionally biased region" description="Polar residues" evidence="1">
    <location>
        <begin position="1"/>
        <end position="10"/>
    </location>
</feature>
<reference evidence="2" key="1">
    <citation type="journal article" date="2022" name="bioRxiv">
        <title>Sequencing and chromosome-scale assembly of the giantPleurodeles waltlgenome.</title>
        <authorList>
            <person name="Brown T."/>
            <person name="Elewa A."/>
            <person name="Iarovenko S."/>
            <person name="Subramanian E."/>
            <person name="Araus A.J."/>
            <person name="Petzold A."/>
            <person name="Susuki M."/>
            <person name="Suzuki K.-i.T."/>
            <person name="Hayashi T."/>
            <person name="Toyoda A."/>
            <person name="Oliveira C."/>
            <person name="Osipova E."/>
            <person name="Leigh N.D."/>
            <person name="Simon A."/>
            <person name="Yun M.H."/>
        </authorList>
    </citation>
    <scope>NUCLEOTIDE SEQUENCE</scope>
    <source>
        <strain evidence="2">20211129_DDA</strain>
        <tissue evidence="2">Liver</tissue>
    </source>
</reference>
<evidence type="ECO:0000313" key="2">
    <source>
        <dbReference type="EMBL" id="KAJ1137151.1"/>
    </source>
</evidence>
<accession>A0AAV7Q9B0</accession>
<name>A0AAV7Q9B0_PLEWA</name>
<keyword evidence="3" id="KW-1185">Reference proteome</keyword>